<sequence>MKWNSCILTSKSWPANTLNIALLGGSASALSPFHCFPPENPMAGRYSNILQEKLQETTSNWSHHDHDNHDEPSATIHFHVHNFAQGGTDSFDNALVVDHLMDPYNTDLIIREFSVNDGLNLDVPRRRGDVTGHLDLWMARVYSLFAAAGISPPPPLLLLHLWDYDEGKHLEEMKLSGHLRDQVLQRQWDVIRHYQSIMNWDIQVINVARGINGTVVADNVEALLDDPLHPSCTANQLISSMVHYALLENIGAHCTSHSTLQQTSTPPQQQPTELKPFRPAERDPFLANPFFDAFVQGHLVARVASMSPELPHAPNVSNFNSQTMQSLALMDSLVVNSDREDYRRMDRKTFWRLPGCQEDNDKQPLQFTLHEPDLEYLAFRLTNMQRQMWFRITINNGISKDFTPDSPLSHQRFTVLWKIADILAASTRAQQYHLSFCSTIPNYGRLEGTKANGEARTERDIKQETTYLQFVVAVMRKP</sequence>
<protein>
    <submittedName>
        <fullName evidence="1">Uncharacterized protein</fullName>
    </submittedName>
</protein>
<proteinExistence type="predicted"/>
<gene>
    <name evidence="1" type="ORF">SEMRO_629_G178250.1</name>
</gene>
<evidence type="ECO:0000313" key="2">
    <source>
        <dbReference type="Proteomes" id="UP001153069"/>
    </source>
</evidence>
<reference evidence="1" key="1">
    <citation type="submission" date="2020-06" db="EMBL/GenBank/DDBJ databases">
        <authorList>
            <consortium name="Plant Systems Biology data submission"/>
        </authorList>
    </citation>
    <scope>NUCLEOTIDE SEQUENCE</scope>
    <source>
        <strain evidence="1">D6</strain>
    </source>
</reference>
<accession>A0A9N8HIL8</accession>
<dbReference type="OrthoDB" id="55568at2759"/>
<dbReference type="Gene3D" id="3.40.50.1110">
    <property type="entry name" value="SGNH hydrolase"/>
    <property type="match status" value="1"/>
</dbReference>
<evidence type="ECO:0000313" key="1">
    <source>
        <dbReference type="EMBL" id="CAB9514062.1"/>
    </source>
</evidence>
<keyword evidence="2" id="KW-1185">Reference proteome</keyword>
<name>A0A9N8HIL8_9STRA</name>
<dbReference type="AlphaFoldDB" id="A0A9N8HIL8"/>
<dbReference type="Proteomes" id="UP001153069">
    <property type="component" value="Unassembled WGS sequence"/>
</dbReference>
<comment type="caution">
    <text evidence="1">The sequence shown here is derived from an EMBL/GenBank/DDBJ whole genome shotgun (WGS) entry which is preliminary data.</text>
</comment>
<dbReference type="EMBL" id="CAICTM010000628">
    <property type="protein sequence ID" value="CAB9514062.1"/>
    <property type="molecule type" value="Genomic_DNA"/>
</dbReference>
<dbReference type="InterPro" id="IPR036514">
    <property type="entry name" value="SGNH_hydro_sf"/>
</dbReference>
<dbReference type="SUPFAM" id="SSF52266">
    <property type="entry name" value="SGNH hydrolase"/>
    <property type="match status" value="1"/>
</dbReference>
<organism evidence="1 2">
    <name type="scientific">Seminavis robusta</name>
    <dbReference type="NCBI Taxonomy" id="568900"/>
    <lineage>
        <taxon>Eukaryota</taxon>
        <taxon>Sar</taxon>
        <taxon>Stramenopiles</taxon>
        <taxon>Ochrophyta</taxon>
        <taxon>Bacillariophyta</taxon>
        <taxon>Bacillariophyceae</taxon>
        <taxon>Bacillariophycidae</taxon>
        <taxon>Naviculales</taxon>
        <taxon>Naviculaceae</taxon>
        <taxon>Seminavis</taxon>
    </lineage>
</organism>